<keyword evidence="3" id="KW-1185">Reference proteome</keyword>
<gene>
    <name evidence="2" type="ORF">GCM10022263_10920</name>
</gene>
<reference evidence="3" key="1">
    <citation type="journal article" date="2019" name="Int. J. Syst. Evol. Microbiol.">
        <title>The Global Catalogue of Microorganisms (GCM) 10K type strain sequencing project: providing services to taxonomists for standard genome sequencing and annotation.</title>
        <authorList>
            <consortium name="The Broad Institute Genomics Platform"/>
            <consortium name="The Broad Institute Genome Sequencing Center for Infectious Disease"/>
            <person name="Wu L."/>
            <person name="Ma J."/>
        </authorList>
    </citation>
    <scope>NUCLEOTIDE SEQUENCE [LARGE SCALE GENOMIC DNA]</scope>
    <source>
        <strain evidence="3">JCM 17460</strain>
    </source>
</reference>
<evidence type="ECO:0008006" key="4">
    <source>
        <dbReference type="Google" id="ProtNLM"/>
    </source>
</evidence>
<dbReference type="Proteomes" id="UP001500301">
    <property type="component" value="Unassembled WGS sequence"/>
</dbReference>
<proteinExistence type="predicted"/>
<evidence type="ECO:0000313" key="3">
    <source>
        <dbReference type="Proteomes" id="UP001500301"/>
    </source>
</evidence>
<dbReference type="InterPro" id="IPR032716">
    <property type="entry name" value="ACC_epsilon"/>
</dbReference>
<dbReference type="RefSeq" id="WP_218235496.1">
    <property type="nucleotide sequence ID" value="NZ_BAABBB010000006.1"/>
</dbReference>
<organism evidence="2 3">
    <name type="scientific">Nocardioides daeguensis</name>
    <dbReference type="NCBI Taxonomy" id="908359"/>
    <lineage>
        <taxon>Bacteria</taxon>
        <taxon>Bacillati</taxon>
        <taxon>Actinomycetota</taxon>
        <taxon>Actinomycetes</taxon>
        <taxon>Propionibacteriales</taxon>
        <taxon>Nocardioidaceae</taxon>
        <taxon>Nocardioides</taxon>
    </lineage>
</organism>
<evidence type="ECO:0000313" key="2">
    <source>
        <dbReference type="EMBL" id="GAA3524245.1"/>
    </source>
</evidence>
<feature type="region of interest" description="Disordered" evidence="1">
    <location>
        <begin position="45"/>
        <end position="85"/>
    </location>
</feature>
<sequence length="85" mass="8721">MSAETVTEAEQAATPAAPLLRVITPGTTPEEVAAIVAVLSALGGGAAAPEAPRSEWTNPARRLRRTASSHPNPGRGAWRASALPR</sequence>
<dbReference type="EMBL" id="BAABBB010000006">
    <property type="protein sequence ID" value="GAA3524245.1"/>
    <property type="molecule type" value="Genomic_DNA"/>
</dbReference>
<protein>
    <recommendedName>
        <fullName evidence="4">Acyl-CoA carboxylase subunit epsilon</fullName>
    </recommendedName>
</protein>
<evidence type="ECO:0000256" key="1">
    <source>
        <dbReference type="SAM" id="MobiDB-lite"/>
    </source>
</evidence>
<dbReference type="Pfam" id="PF13822">
    <property type="entry name" value="ACC_epsilon"/>
    <property type="match status" value="1"/>
</dbReference>
<name>A0ABP6V040_9ACTN</name>
<accession>A0ABP6V040</accession>
<comment type="caution">
    <text evidence="2">The sequence shown here is derived from an EMBL/GenBank/DDBJ whole genome shotgun (WGS) entry which is preliminary data.</text>
</comment>